<gene>
    <name evidence="1" type="ORF">F383_20816</name>
</gene>
<evidence type="ECO:0000313" key="2">
    <source>
        <dbReference type="Proteomes" id="UP000032142"/>
    </source>
</evidence>
<reference evidence="2" key="1">
    <citation type="submission" date="2014-09" db="EMBL/GenBank/DDBJ databases">
        <authorList>
            <person name="Mudge J."/>
            <person name="Ramaraj T."/>
            <person name="Lindquist I.E."/>
            <person name="Bharti A.K."/>
            <person name="Sundararajan A."/>
            <person name="Cameron C.T."/>
            <person name="Woodward J.E."/>
            <person name="May G.D."/>
            <person name="Brubaker C."/>
            <person name="Broadhvest J."/>
            <person name="Wilkins T.A."/>
        </authorList>
    </citation>
    <scope>NUCLEOTIDE SEQUENCE</scope>
    <source>
        <strain evidence="2">cv. AKA8401</strain>
    </source>
</reference>
<accession>A0A0B0NWZ3</accession>
<dbReference type="Proteomes" id="UP000032142">
    <property type="component" value="Unassembled WGS sequence"/>
</dbReference>
<evidence type="ECO:0000313" key="1">
    <source>
        <dbReference type="EMBL" id="KHG17300.1"/>
    </source>
</evidence>
<organism evidence="1 2">
    <name type="scientific">Gossypium arboreum</name>
    <name type="common">Tree cotton</name>
    <name type="synonym">Gossypium nanking</name>
    <dbReference type="NCBI Taxonomy" id="29729"/>
    <lineage>
        <taxon>Eukaryota</taxon>
        <taxon>Viridiplantae</taxon>
        <taxon>Streptophyta</taxon>
        <taxon>Embryophyta</taxon>
        <taxon>Tracheophyta</taxon>
        <taxon>Spermatophyta</taxon>
        <taxon>Magnoliopsida</taxon>
        <taxon>eudicotyledons</taxon>
        <taxon>Gunneridae</taxon>
        <taxon>Pentapetalae</taxon>
        <taxon>rosids</taxon>
        <taxon>malvids</taxon>
        <taxon>Malvales</taxon>
        <taxon>Malvaceae</taxon>
        <taxon>Malvoideae</taxon>
        <taxon>Gossypium</taxon>
    </lineage>
</organism>
<name>A0A0B0NWZ3_GOSAR</name>
<proteinExistence type="predicted"/>
<dbReference type="EMBL" id="KN407972">
    <property type="protein sequence ID" value="KHG17300.1"/>
    <property type="molecule type" value="Genomic_DNA"/>
</dbReference>
<sequence>MHRPHYVCQCKTISRTWHRRRDKCQCKTCMGYASASMMIASVRHVWDMHQPHYEFQCKTMSGTWHRRRDEC</sequence>
<keyword evidence="2" id="KW-1185">Reference proteome</keyword>
<protein>
    <submittedName>
        <fullName evidence="1">Uncharacterized protein</fullName>
    </submittedName>
</protein>
<dbReference type="AlphaFoldDB" id="A0A0B0NWZ3"/>